<dbReference type="Proteomes" id="UP001272183">
    <property type="component" value="Unassembled WGS sequence"/>
</dbReference>
<evidence type="ECO:0000313" key="3">
    <source>
        <dbReference type="Proteomes" id="UP000232654"/>
    </source>
</evidence>
<evidence type="ECO:0000313" key="2">
    <source>
        <dbReference type="EMBL" id="PKC89029.1"/>
    </source>
</evidence>
<proteinExistence type="predicted"/>
<dbReference type="AlphaFoldDB" id="A0A2N0TE32"/>
<sequence length="194" mass="21183">MDTLATIKDLDSYGIEYADEKLAGKLLESVSAAVRDAAGCPITRGEYTVTIPGETSRRLDLPMRPVISVSRVLMDGEQTGDWKLLGNALYRESLWSLPNMVPRSITVTMLAGYDPIPPDIVRLVCSMVAAGLVQQSNGGPGAHRDESYARIDDVQIGYRQGDSEIIDALELPEGTKRALRNRFGMRGIAIGVFR</sequence>
<comment type="caution">
    <text evidence="2">The sequence shown here is derived from an EMBL/GenBank/DDBJ whole genome shotgun (WGS) entry which is preliminary data.</text>
</comment>
<protein>
    <submittedName>
        <fullName evidence="2">Uncharacterized protein</fullName>
    </submittedName>
</protein>
<dbReference type="Proteomes" id="UP000232654">
    <property type="component" value="Unassembled WGS sequence"/>
</dbReference>
<accession>A0A2N0TE32</accession>
<dbReference type="RefSeq" id="WP_015713630.1">
    <property type="nucleotide sequence ID" value="NZ_CP043002.1"/>
</dbReference>
<reference evidence="2 3" key="1">
    <citation type="submission" date="2017-12" db="EMBL/GenBank/DDBJ databases">
        <title>Bifidobacterium longum APC/DPC strains.</title>
        <authorList>
            <person name="Arboleya S."/>
        </authorList>
    </citation>
    <scope>NUCLEOTIDE SEQUENCE [LARGE SCALE GENOMIC DNA]</scope>
    <source>
        <strain evidence="2 3">APC1503</strain>
    </source>
</reference>
<organism evidence="2 3">
    <name type="scientific">Bifidobacterium longum</name>
    <dbReference type="NCBI Taxonomy" id="216816"/>
    <lineage>
        <taxon>Bacteria</taxon>
        <taxon>Bacillati</taxon>
        <taxon>Actinomycetota</taxon>
        <taxon>Actinomycetes</taxon>
        <taxon>Bifidobacteriales</taxon>
        <taxon>Bifidobacteriaceae</taxon>
        <taxon>Bifidobacterium</taxon>
    </lineage>
</organism>
<evidence type="ECO:0000313" key="1">
    <source>
        <dbReference type="EMBL" id="MDW7546336.1"/>
    </source>
</evidence>
<reference evidence="1" key="2">
    <citation type="submission" date="2023-10" db="EMBL/GenBank/DDBJ databases">
        <title>Supernatant from a Refined Defined Microbial Community Protects Mice from Clostridioides difficile Infection.</title>
        <authorList>
            <person name="Douchant K."/>
            <person name="He S.-M."/>
            <person name="Noordhof C."/>
            <person name="Greenlaw J."/>
            <person name="Schroeter K."/>
            <person name="Vancuren S.J."/>
            <person name="Sjaarda C."/>
            <person name="Allen-Vercoe E."/>
            <person name="Gloor G.B."/>
            <person name="Vanner S.J."/>
            <person name="Petrof E.O."/>
            <person name="Sheth P.M."/>
            <person name="Guzman M."/>
        </authorList>
    </citation>
    <scope>NUCLEOTIDE SEQUENCE</scope>
    <source>
        <strain evidence="1">16-6-I_4_FM</strain>
    </source>
</reference>
<gene>
    <name evidence="2" type="ORF">APC1503_1107</name>
    <name evidence="1" type="ORF">SCX10_05780</name>
</gene>
<name>A0A2N0TE32_BIFLN</name>
<dbReference type="EMBL" id="JAWUDL010000009">
    <property type="protein sequence ID" value="MDW7546336.1"/>
    <property type="molecule type" value="Genomic_DNA"/>
</dbReference>
<dbReference type="EMBL" id="PJDT01000016">
    <property type="protein sequence ID" value="PKC89029.1"/>
    <property type="molecule type" value="Genomic_DNA"/>
</dbReference>